<accession>A0A4Y8LDM4</accession>
<reference evidence="2 3" key="1">
    <citation type="submission" date="2019-03" db="EMBL/GenBank/DDBJ databases">
        <title>San Antonio Military Medical Center submission to MRSN (WRAIR), pending publication.</title>
        <authorList>
            <person name="Blyth D.M."/>
            <person name="Mccarthy S.L."/>
            <person name="Schall S.E."/>
            <person name="Stam J.A."/>
            <person name="Ong A.C."/>
            <person name="Mcgann P.T."/>
        </authorList>
    </citation>
    <scope>NUCLEOTIDE SEQUENCE [LARGE SCALE GENOMIC DNA]</scope>
    <source>
        <strain evidence="2 3">MRSN571793</strain>
    </source>
</reference>
<dbReference type="PANTHER" id="PTHR43179">
    <property type="entry name" value="RHAMNOSYLTRANSFERASE WBBL"/>
    <property type="match status" value="1"/>
</dbReference>
<keyword evidence="3" id="KW-1185">Reference proteome</keyword>
<dbReference type="Pfam" id="PF00535">
    <property type="entry name" value="Glycos_transf_2"/>
    <property type="match status" value="1"/>
</dbReference>
<feature type="domain" description="Glycosyltransferase 2-like" evidence="1">
    <location>
        <begin position="6"/>
        <end position="178"/>
    </location>
</feature>
<dbReference type="STRING" id="1121485.GCA_000426485_00904"/>
<dbReference type="Gene3D" id="3.90.550.10">
    <property type="entry name" value="Spore Coat Polysaccharide Biosynthesis Protein SpsA, Chain A"/>
    <property type="match status" value="1"/>
</dbReference>
<dbReference type="InterPro" id="IPR001173">
    <property type="entry name" value="Glyco_trans_2-like"/>
</dbReference>
<evidence type="ECO:0000313" key="2">
    <source>
        <dbReference type="EMBL" id="TFD98636.1"/>
    </source>
</evidence>
<evidence type="ECO:0000313" key="3">
    <source>
        <dbReference type="Proteomes" id="UP000297861"/>
    </source>
</evidence>
<dbReference type="SUPFAM" id="SSF53448">
    <property type="entry name" value="Nucleotide-diphospho-sugar transferases"/>
    <property type="match status" value="1"/>
</dbReference>
<dbReference type="AlphaFoldDB" id="A0A4Y8LDM4"/>
<name>A0A4Y8LDM4_9BACT</name>
<dbReference type="CDD" id="cd04186">
    <property type="entry name" value="GT_2_like_c"/>
    <property type="match status" value="1"/>
</dbReference>
<organism evidence="2 3">
    <name type="scientific">Dysgonomonas capnocytophagoides</name>
    <dbReference type="NCBI Taxonomy" id="45254"/>
    <lineage>
        <taxon>Bacteria</taxon>
        <taxon>Pseudomonadati</taxon>
        <taxon>Bacteroidota</taxon>
        <taxon>Bacteroidia</taxon>
        <taxon>Bacteroidales</taxon>
        <taxon>Dysgonomonadaceae</taxon>
        <taxon>Dysgonomonas</taxon>
    </lineage>
</organism>
<dbReference type="InterPro" id="IPR029044">
    <property type="entry name" value="Nucleotide-diphossugar_trans"/>
</dbReference>
<gene>
    <name evidence="2" type="ORF">E2605_00695</name>
</gene>
<keyword evidence="2" id="KW-0808">Transferase</keyword>
<protein>
    <submittedName>
        <fullName evidence="2">Glycosyltransferase family 2 protein</fullName>
    </submittedName>
</protein>
<sequence length="306" mass="35509">MENLVSIIIVNYNTEKLLDDCLSSIYEKTSGIRFETIVIDNNSTNGSINNLIKKYPTVIFHFAGENLGFGKANNLGATLASGKYLFFLNPDTLLLNNAVGILADYMESHPKTGICGGNMYRKDMNPASSLYNTDFLTYEYKIIFNIKRTPGFNYSKIPKEVKVIVGADLLIRKDIFDDLKGFDPDFFMYFEEVELCYRVRKTGYKIVSVPNAEIIHLQGGSAENKSEELNKWSYSEHWYSKYLFFHKTKGIFQLQTLHSIYKLKLNIAIIYFSFRKNNKKTEYWKAKEMIIMNTYKRFSDYRSDKT</sequence>
<proteinExistence type="predicted"/>
<dbReference type="PANTHER" id="PTHR43179:SF7">
    <property type="entry name" value="RHAMNOSYLTRANSFERASE WBBL"/>
    <property type="match status" value="1"/>
</dbReference>
<dbReference type="GO" id="GO:0016740">
    <property type="term" value="F:transferase activity"/>
    <property type="evidence" value="ECO:0007669"/>
    <property type="project" value="UniProtKB-KW"/>
</dbReference>
<dbReference type="RefSeq" id="WP_035330984.1">
    <property type="nucleotide sequence ID" value="NZ_JAWZLG010000034.1"/>
</dbReference>
<comment type="caution">
    <text evidence="2">The sequence shown here is derived from an EMBL/GenBank/DDBJ whole genome shotgun (WGS) entry which is preliminary data.</text>
</comment>
<dbReference type="OrthoDB" id="9771846at2"/>
<evidence type="ECO:0000259" key="1">
    <source>
        <dbReference type="Pfam" id="PF00535"/>
    </source>
</evidence>
<dbReference type="EMBL" id="SOML01000001">
    <property type="protein sequence ID" value="TFD98636.1"/>
    <property type="molecule type" value="Genomic_DNA"/>
</dbReference>
<dbReference type="Proteomes" id="UP000297861">
    <property type="component" value="Unassembled WGS sequence"/>
</dbReference>